<proteinExistence type="predicted"/>
<comment type="caution">
    <text evidence="1">The sequence shown here is derived from an EMBL/GenBank/DDBJ whole genome shotgun (WGS) entry which is preliminary data.</text>
</comment>
<reference evidence="1" key="2">
    <citation type="submission" date="2021-04" db="EMBL/GenBank/DDBJ databases">
        <authorList>
            <person name="Gilroy R."/>
        </authorList>
    </citation>
    <scope>NUCLEOTIDE SEQUENCE</scope>
    <source>
        <strain evidence="1">CHK187-5294</strain>
    </source>
</reference>
<gene>
    <name evidence="1" type="ORF">H9727_03220</name>
</gene>
<dbReference type="Proteomes" id="UP000824132">
    <property type="component" value="Unassembled WGS sequence"/>
</dbReference>
<dbReference type="EMBL" id="DXCL01000020">
    <property type="protein sequence ID" value="HIZ03274.1"/>
    <property type="molecule type" value="Genomic_DNA"/>
</dbReference>
<dbReference type="Pfam" id="PF09719">
    <property type="entry name" value="C_GCAxxG_C_C"/>
    <property type="match status" value="1"/>
</dbReference>
<dbReference type="AlphaFoldDB" id="A0A9D2IDZ8"/>
<protein>
    <submittedName>
        <fullName evidence="1">C-GCAxxG-C-C family protein</fullName>
    </submittedName>
</protein>
<sequence length="151" mass="16632">MRRSEIAKNNFMRGLNCCQSVFCAFCDLTGLDEKTAMKLSAPLGGGVGRMREICGAVSAMMLVLGSVFYDADHPTTEEKSALYAIEQELAGRFREKYGSIVCRDLLRGIISDDAPAAEERTAEYYAKRPCPKICAEAAAMLEEFLKEKGKL</sequence>
<dbReference type="NCBIfam" id="TIGR01909">
    <property type="entry name" value="C_GCAxxG_C_C"/>
    <property type="match status" value="1"/>
</dbReference>
<evidence type="ECO:0000313" key="1">
    <source>
        <dbReference type="EMBL" id="HIZ03274.1"/>
    </source>
</evidence>
<name>A0A9D2IDZ8_9FIRM</name>
<reference evidence="1" key="1">
    <citation type="journal article" date="2021" name="PeerJ">
        <title>Extensive microbial diversity within the chicken gut microbiome revealed by metagenomics and culture.</title>
        <authorList>
            <person name="Gilroy R."/>
            <person name="Ravi A."/>
            <person name="Getino M."/>
            <person name="Pursley I."/>
            <person name="Horton D.L."/>
            <person name="Alikhan N.F."/>
            <person name="Baker D."/>
            <person name="Gharbi K."/>
            <person name="Hall N."/>
            <person name="Watson M."/>
            <person name="Adriaenssens E.M."/>
            <person name="Foster-Nyarko E."/>
            <person name="Jarju S."/>
            <person name="Secka A."/>
            <person name="Antonio M."/>
            <person name="Oren A."/>
            <person name="Chaudhuri R.R."/>
            <person name="La Ragione R."/>
            <person name="Hildebrand F."/>
            <person name="Pallen M.J."/>
        </authorList>
    </citation>
    <scope>NUCLEOTIDE SEQUENCE</scope>
    <source>
        <strain evidence="1">CHK187-5294</strain>
    </source>
</reference>
<accession>A0A9D2IDZ8</accession>
<dbReference type="InterPro" id="IPR010181">
    <property type="entry name" value="CGCAxxGCC_motif"/>
</dbReference>
<evidence type="ECO:0000313" key="2">
    <source>
        <dbReference type="Proteomes" id="UP000824132"/>
    </source>
</evidence>
<organism evidence="1 2">
    <name type="scientific">Candidatus Borkfalkia avistercoris</name>
    <dbReference type="NCBI Taxonomy" id="2838504"/>
    <lineage>
        <taxon>Bacteria</taxon>
        <taxon>Bacillati</taxon>
        <taxon>Bacillota</taxon>
        <taxon>Clostridia</taxon>
        <taxon>Christensenellales</taxon>
        <taxon>Christensenellaceae</taxon>
        <taxon>Candidatus Borkfalkia</taxon>
    </lineage>
</organism>